<organism evidence="1 2">
    <name type="scientific">Meganyctiphanes norvegica</name>
    <name type="common">Northern krill</name>
    <name type="synonym">Thysanopoda norvegica</name>
    <dbReference type="NCBI Taxonomy" id="48144"/>
    <lineage>
        <taxon>Eukaryota</taxon>
        <taxon>Metazoa</taxon>
        <taxon>Ecdysozoa</taxon>
        <taxon>Arthropoda</taxon>
        <taxon>Crustacea</taxon>
        <taxon>Multicrustacea</taxon>
        <taxon>Malacostraca</taxon>
        <taxon>Eumalacostraca</taxon>
        <taxon>Eucarida</taxon>
        <taxon>Euphausiacea</taxon>
        <taxon>Euphausiidae</taxon>
        <taxon>Meganyctiphanes</taxon>
    </lineage>
</organism>
<reference evidence="1 2" key="1">
    <citation type="submission" date="2024-05" db="EMBL/GenBank/DDBJ databases">
        <authorList>
            <person name="Wallberg A."/>
        </authorList>
    </citation>
    <scope>NUCLEOTIDE SEQUENCE [LARGE SCALE GENOMIC DNA]</scope>
</reference>
<keyword evidence="2" id="KW-1185">Reference proteome</keyword>
<evidence type="ECO:0000313" key="2">
    <source>
        <dbReference type="Proteomes" id="UP001497623"/>
    </source>
</evidence>
<evidence type="ECO:0008006" key="3">
    <source>
        <dbReference type="Google" id="ProtNLM"/>
    </source>
</evidence>
<evidence type="ECO:0000313" key="1">
    <source>
        <dbReference type="EMBL" id="CAL4235600.1"/>
    </source>
</evidence>
<accession>A0AAV2SUE8</accession>
<dbReference type="EMBL" id="CAXKWB010115270">
    <property type="protein sequence ID" value="CAL4235600.1"/>
    <property type="molecule type" value="Genomic_DNA"/>
</dbReference>
<dbReference type="AlphaFoldDB" id="A0AAV2SUE8"/>
<protein>
    <recommendedName>
        <fullName evidence="3">Reverse transcriptase</fullName>
    </recommendedName>
</protein>
<name>A0AAV2SUE8_MEGNR</name>
<feature type="non-terminal residue" evidence="1">
    <location>
        <position position="1"/>
    </location>
</feature>
<dbReference type="Proteomes" id="UP001497623">
    <property type="component" value="Unassembled WGS sequence"/>
</dbReference>
<sequence length="116" mass="12838">LAKKNSNQNNLEFRKYLGNPALQSIFLHSTNAFEISDTIKNLKNSNSAGHDEFSSKFIKISSPILIPALEKIFNLSLTSGIYPDSLKIAKVIPIFKKGSPTSVNNYRPISILSTIN</sequence>
<feature type="non-terminal residue" evidence="1">
    <location>
        <position position="116"/>
    </location>
</feature>
<comment type="caution">
    <text evidence="1">The sequence shown here is derived from an EMBL/GenBank/DDBJ whole genome shotgun (WGS) entry which is preliminary data.</text>
</comment>
<dbReference type="PANTHER" id="PTHR19446">
    <property type="entry name" value="REVERSE TRANSCRIPTASES"/>
    <property type="match status" value="1"/>
</dbReference>
<proteinExistence type="predicted"/>
<gene>
    <name evidence="1" type="ORF">MNOR_LOCUS40084</name>
</gene>